<dbReference type="Pfam" id="PF06972">
    <property type="entry name" value="GIP1_N"/>
    <property type="match status" value="1"/>
</dbReference>
<feature type="region of interest" description="Disordered" evidence="1">
    <location>
        <begin position="59"/>
        <end position="284"/>
    </location>
</feature>
<reference evidence="3 4" key="1">
    <citation type="journal article" date="2024" name="Nat. Commun.">
        <title>Phylogenomics reveals the evolutionary origins of lichenization in chlorophyte algae.</title>
        <authorList>
            <person name="Puginier C."/>
            <person name="Libourel C."/>
            <person name="Otte J."/>
            <person name="Skaloud P."/>
            <person name="Haon M."/>
            <person name="Grisel S."/>
            <person name="Petersen M."/>
            <person name="Berrin J.G."/>
            <person name="Delaux P.M."/>
            <person name="Dal Grande F."/>
            <person name="Keller J."/>
        </authorList>
    </citation>
    <scope>NUCLEOTIDE SEQUENCE [LARGE SCALE GENOMIC DNA]</scope>
    <source>
        <strain evidence="3 4">SAG 216-7</strain>
    </source>
</reference>
<feature type="region of interest" description="Disordered" evidence="1">
    <location>
        <begin position="813"/>
        <end position="882"/>
    </location>
</feature>
<feature type="compositionally biased region" description="Basic and acidic residues" evidence="1">
    <location>
        <begin position="15"/>
        <end position="34"/>
    </location>
</feature>
<sequence>MAARSRRGAGSSAETQKENGKGDGLNRKTIETIKDATGASEEDIMVMLLECNNDVNETTSRLIDNPFSQVFNKKQKKKQREEERKKDGSKVIEVRRQPSTGQGDRRNRDRGPRGSLDRNGPDRNSNRAARTGSAKAAEDGSHIEEAGSAPTEEQRPAPLPEPSPPKPTYSRAPGPQQPAPAVPQSSWQPPTGRKTMADLFKQPPAPAAPLPTPAATHSVQESFSHKESAPISELGDLQLGDPAVSAPQRISSSPAAGAPLQSNQVTQDVQVQGPSPRHTPISSALGIAPVVVPPARYPSSENNGPAPVVNAWGKPKQQPAAPVSGLGASLLGTSQGVPGSMGLAAAPLAPPAAPATPIANNDVLSVSDPQVTSSGLLSSSAGTQLSGSFQQQADMKSAERVILPQQVREVTNLGLQFGNIGFDPSRKYGGNASGDDSSAQQHTAPQAVPERNPAATPSGAASSPAVDVFNGGGMGTSLGSYQSGNAGYSTFSVQAPIVSQPSAPVAPTLAPTRLQDASTTTSQPASNFFSRPSYQTSAPSTNYSNYQAPAAQQPANYGSGLGGYQPAAQQQAPSSQPAYSYQPSTVSTSQPAYGAQQQQPQQPAGGYQAPASAQNAQSSYSQYGQYGQQPQQQQQPAAQYGQQYEAPAASTSAPAAAPKPAASAYDNSQYGNYNQQSALKAEFQPAPKYNAGNAQHAAAGHAAYGAHSHAAGQAFAANTAAASTSAPLAATPAGQQQAPFAAPGMQQVPPQYAAMGYGHQYPYMPQYGMPNAYFPQHPGGYGGYPAQASGYGGAANQPNVGFQAGGNYSHAQSSKYQGGSGYSGQGGLYGNQQRMRGKEKDSYAPHAASSLYAPDGSQLHAGGPAGQYQHGGAGRDNQYSYGAQGQSGAQGYGNYGTGANQGYSGYNQYGYGGGQNAPNGQSTGFGKLN</sequence>
<feature type="region of interest" description="Disordered" evidence="1">
    <location>
        <begin position="426"/>
        <end position="467"/>
    </location>
</feature>
<evidence type="ECO:0000256" key="1">
    <source>
        <dbReference type="SAM" id="MobiDB-lite"/>
    </source>
</evidence>
<feature type="compositionally biased region" description="Polar residues" evidence="1">
    <location>
        <begin position="515"/>
        <end position="541"/>
    </location>
</feature>
<feature type="compositionally biased region" description="Gly residues" evidence="1">
    <location>
        <begin position="818"/>
        <end position="829"/>
    </location>
</feature>
<feature type="region of interest" description="Disordered" evidence="1">
    <location>
        <begin position="504"/>
        <end position="669"/>
    </location>
</feature>
<feature type="compositionally biased region" description="Polar residues" evidence="1">
    <location>
        <begin position="434"/>
        <end position="444"/>
    </location>
</feature>
<organism evidence="3 4">
    <name type="scientific">Coccomyxa subellipsoidea</name>
    <dbReference type="NCBI Taxonomy" id="248742"/>
    <lineage>
        <taxon>Eukaryota</taxon>
        <taxon>Viridiplantae</taxon>
        <taxon>Chlorophyta</taxon>
        <taxon>core chlorophytes</taxon>
        <taxon>Trebouxiophyceae</taxon>
        <taxon>Trebouxiophyceae incertae sedis</taxon>
        <taxon>Coccomyxaceae</taxon>
        <taxon>Coccomyxa</taxon>
    </lineage>
</organism>
<feature type="compositionally biased region" description="Gly residues" evidence="1">
    <location>
        <begin position="863"/>
        <end position="874"/>
    </location>
</feature>
<feature type="compositionally biased region" description="Basic and acidic residues" evidence="1">
    <location>
        <begin position="79"/>
        <end position="96"/>
    </location>
</feature>
<evidence type="ECO:0000259" key="2">
    <source>
        <dbReference type="Pfam" id="PF06972"/>
    </source>
</evidence>
<accession>A0ABR2YJ46</accession>
<feature type="compositionally biased region" description="Pro residues" evidence="1">
    <location>
        <begin position="203"/>
        <end position="212"/>
    </location>
</feature>
<keyword evidence="4" id="KW-1185">Reference proteome</keyword>
<feature type="region of interest" description="Disordered" evidence="1">
    <location>
        <begin position="1"/>
        <end position="40"/>
    </location>
</feature>
<protein>
    <recommendedName>
        <fullName evidence="2">GBF-interacting protein 1 N-terminal domain-containing protein</fullName>
    </recommendedName>
</protein>
<feature type="compositionally biased region" description="Low complexity" evidence="1">
    <location>
        <begin position="564"/>
        <end position="664"/>
    </location>
</feature>
<feature type="domain" description="GBF-interacting protein 1 N-terminal" evidence="2">
    <location>
        <begin position="27"/>
        <end position="78"/>
    </location>
</feature>
<feature type="compositionally biased region" description="Polar residues" evidence="1">
    <location>
        <begin position="248"/>
        <end position="273"/>
    </location>
</feature>
<dbReference type="EMBL" id="JALJOT010000010">
    <property type="protein sequence ID" value="KAK9906517.1"/>
    <property type="molecule type" value="Genomic_DNA"/>
</dbReference>
<feature type="compositionally biased region" description="Pro residues" evidence="1">
    <location>
        <begin position="157"/>
        <end position="167"/>
    </location>
</feature>
<proteinExistence type="predicted"/>
<gene>
    <name evidence="3" type="ORF">WJX75_003232</name>
</gene>
<dbReference type="Proteomes" id="UP001491310">
    <property type="component" value="Unassembled WGS sequence"/>
</dbReference>
<feature type="compositionally biased region" description="Polar residues" evidence="1">
    <location>
        <begin position="59"/>
        <end position="72"/>
    </location>
</feature>
<dbReference type="InterPro" id="IPR009719">
    <property type="entry name" value="GIP1_N"/>
</dbReference>
<comment type="caution">
    <text evidence="3">The sequence shown here is derived from an EMBL/GenBank/DDBJ whole genome shotgun (WGS) entry which is preliminary data.</text>
</comment>
<feature type="compositionally biased region" description="Basic and acidic residues" evidence="1">
    <location>
        <begin position="103"/>
        <end position="125"/>
    </location>
</feature>
<evidence type="ECO:0000313" key="3">
    <source>
        <dbReference type="EMBL" id="KAK9906517.1"/>
    </source>
</evidence>
<name>A0ABR2YJ46_9CHLO</name>
<dbReference type="SUPFAM" id="SSF46934">
    <property type="entry name" value="UBA-like"/>
    <property type="match status" value="1"/>
</dbReference>
<feature type="compositionally biased region" description="Basic and acidic residues" evidence="1">
    <location>
        <begin position="136"/>
        <end position="145"/>
    </location>
</feature>
<dbReference type="InterPro" id="IPR009060">
    <property type="entry name" value="UBA-like_sf"/>
</dbReference>
<feature type="compositionally biased region" description="Low complexity" evidence="1">
    <location>
        <begin position="453"/>
        <end position="465"/>
    </location>
</feature>
<feature type="compositionally biased region" description="Low complexity" evidence="1">
    <location>
        <begin position="542"/>
        <end position="557"/>
    </location>
</feature>
<evidence type="ECO:0000313" key="4">
    <source>
        <dbReference type="Proteomes" id="UP001491310"/>
    </source>
</evidence>